<feature type="transmembrane region" description="Helical" evidence="5">
    <location>
        <begin position="48"/>
        <end position="68"/>
    </location>
</feature>
<evidence type="ECO:0000256" key="1">
    <source>
        <dbReference type="ARBA" id="ARBA00004141"/>
    </source>
</evidence>
<feature type="transmembrane region" description="Helical" evidence="5">
    <location>
        <begin position="80"/>
        <end position="99"/>
    </location>
</feature>
<evidence type="ECO:0000256" key="2">
    <source>
        <dbReference type="ARBA" id="ARBA00022692"/>
    </source>
</evidence>
<keyword evidence="4 5" id="KW-0472">Membrane</keyword>
<name>A0ABS7EZV8_9PROT</name>
<keyword evidence="2 5" id="KW-0812">Transmembrane</keyword>
<comment type="subcellular location">
    <subcellularLocation>
        <location evidence="5">Cell membrane</location>
        <topology evidence="5">Multi-pass membrane protein</topology>
    </subcellularLocation>
    <subcellularLocation>
        <location evidence="1">Membrane</location>
        <topology evidence="1">Multi-pass membrane protein</topology>
    </subcellularLocation>
</comment>
<dbReference type="EMBL" id="JAHZUY010000007">
    <property type="protein sequence ID" value="MBW8268906.1"/>
    <property type="molecule type" value="Genomic_DNA"/>
</dbReference>
<evidence type="ECO:0000256" key="3">
    <source>
        <dbReference type="ARBA" id="ARBA00022989"/>
    </source>
</evidence>
<feature type="transmembrane region" description="Helical" evidence="5">
    <location>
        <begin position="106"/>
        <end position="127"/>
    </location>
</feature>
<dbReference type="RefSeq" id="WP_220116417.1">
    <property type="nucleotide sequence ID" value="NZ_JAHZUY010000007.1"/>
</dbReference>
<keyword evidence="5" id="KW-1003">Cell membrane</keyword>
<feature type="transmembrane region" description="Helical" evidence="5">
    <location>
        <begin position="6"/>
        <end position="27"/>
    </location>
</feature>
<organism evidence="6 7">
    <name type="scientific">Caldovatus aquaticus</name>
    <dbReference type="NCBI Taxonomy" id="2865671"/>
    <lineage>
        <taxon>Bacteria</taxon>
        <taxon>Pseudomonadati</taxon>
        <taxon>Pseudomonadota</taxon>
        <taxon>Alphaproteobacteria</taxon>
        <taxon>Acetobacterales</taxon>
        <taxon>Roseomonadaceae</taxon>
        <taxon>Caldovatus</taxon>
    </lineage>
</organism>
<comment type="caution">
    <text evidence="6">The sequence shown here is derived from an EMBL/GenBank/DDBJ whole genome shotgun (WGS) entry which is preliminary data.</text>
</comment>
<evidence type="ECO:0000313" key="7">
    <source>
        <dbReference type="Proteomes" id="UP001519924"/>
    </source>
</evidence>
<proteinExistence type="inferred from homology"/>
<dbReference type="Pfam" id="PF01925">
    <property type="entry name" value="TauE"/>
    <property type="match status" value="1"/>
</dbReference>
<feature type="transmembrane region" description="Helical" evidence="5">
    <location>
        <begin position="213"/>
        <end position="236"/>
    </location>
</feature>
<accession>A0ABS7EZV8</accession>
<evidence type="ECO:0000313" key="6">
    <source>
        <dbReference type="EMBL" id="MBW8268906.1"/>
    </source>
</evidence>
<keyword evidence="3 5" id="KW-1133">Transmembrane helix</keyword>
<evidence type="ECO:0000256" key="4">
    <source>
        <dbReference type="ARBA" id="ARBA00023136"/>
    </source>
</evidence>
<protein>
    <recommendedName>
        <fullName evidence="5">Probable membrane transporter protein</fullName>
    </recommendedName>
</protein>
<dbReference type="PANTHER" id="PTHR43701:SF2">
    <property type="entry name" value="MEMBRANE TRANSPORTER PROTEIN YJNA-RELATED"/>
    <property type="match status" value="1"/>
</dbReference>
<reference evidence="6 7" key="1">
    <citation type="submission" date="2021-08" db="EMBL/GenBank/DDBJ databases">
        <title>Caldovatus sediminis gen. nov., sp. nov., a moderately thermophilic bacterium isolated from a hot spring.</title>
        <authorList>
            <person name="Hu C.-J."/>
            <person name="Li W.-J."/>
            <person name="Xian W.-D."/>
        </authorList>
    </citation>
    <scope>NUCLEOTIDE SEQUENCE [LARGE SCALE GENOMIC DNA]</scope>
    <source>
        <strain evidence="6 7">SYSU G05006</strain>
    </source>
</reference>
<dbReference type="InterPro" id="IPR002781">
    <property type="entry name" value="TM_pro_TauE-like"/>
</dbReference>
<comment type="similarity">
    <text evidence="5">Belongs to the 4-toluene sulfonate uptake permease (TSUP) (TC 2.A.102) family.</text>
</comment>
<evidence type="ECO:0000256" key="5">
    <source>
        <dbReference type="RuleBase" id="RU363041"/>
    </source>
</evidence>
<keyword evidence="7" id="KW-1185">Reference proteome</keyword>
<gene>
    <name evidence="6" type="ORF">K1J50_05345</name>
</gene>
<dbReference type="InterPro" id="IPR051598">
    <property type="entry name" value="TSUP/Inactive_protease-like"/>
</dbReference>
<dbReference type="Proteomes" id="UP001519924">
    <property type="component" value="Unassembled WGS sequence"/>
</dbReference>
<dbReference type="PANTHER" id="PTHR43701">
    <property type="entry name" value="MEMBRANE TRANSPORTER PROTEIN MJ0441-RELATED"/>
    <property type="match status" value="1"/>
</dbReference>
<sequence>MRASPLPALGWGAAIGTLGGLIGLGGAEFRLPVLLGLFALAAHQAVRLNLLMSLATLAASAVARFGFASFPALAGHWPEILALLLAALTAAWFGAGLLARLDALRLTRIIAALLAAIGALLLAEAAAGDALPPGAEPGGWWRAPAGAVAGAGIGLVSSLLGVAGGELIIPTLIFGFGVDIRTAGTASLIISLPAVAVGVLRHARAGGYRDRAAVLRIGAPMAAGSVAGAFAGAALLPFVPSAALKLVLGAILLASSVKLWRKGAAKAAARAARGAGHLPAQCPNRPEGTRR</sequence>
<feature type="transmembrane region" description="Helical" evidence="5">
    <location>
        <begin position="242"/>
        <end position="260"/>
    </location>
</feature>